<keyword evidence="1" id="KW-0548">Nucleotidyltransferase</keyword>
<organism evidence="1 2">
    <name type="scientific">Lasius niger</name>
    <name type="common">Black garden ant</name>
    <dbReference type="NCBI Taxonomy" id="67767"/>
    <lineage>
        <taxon>Eukaryota</taxon>
        <taxon>Metazoa</taxon>
        <taxon>Ecdysozoa</taxon>
        <taxon>Arthropoda</taxon>
        <taxon>Hexapoda</taxon>
        <taxon>Insecta</taxon>
        <taxon>Pterygota</taxon>
        <taxon>Neoptera</taxon>
        <taxon>Endopterygota</taxon>
        <taxon>Hymenoptera</taxon>
        <taxon>Apocrita</taxon>
        <taxon>Aculeata</taxon>
        <taxon>Formicoidea</taxon>
        <taxon>Formicidae</taxon>
        <taxon>Formicinae</taxon>
        <taxon>Lasius</taxon>
        <taxon>Lasius</taxon>
    </lineage>
</organism>
<keyword evidence="1" id="KW-0695">RNA-directed DNA polymerase</keyword>
<keyword evidence="2" id="KW-1185">Reference proteome</keyword>
<dbReference type="PaxDb" id="67767-A0A0J7K0W4"/>
<dbReference type="AlphaFoldDB" id="A0A0J7K0W4"/>
<reference evidence="1 2" key="1">
    <citation type="submission" date="2015-04" db="EMBL/GenBank/DDBJ databases">
        <title>Lasius niger genome sequencing.</title>
        <authorList>
            <person name="Konorov E.A."/>
            <person name="Nikitin M.A."/>
            <person name="Kirill M.V."/>
            <person name="Chang P."/>
        </authorList>
    </citation>
    <scope>NUCLEOTIDE SEQUENCE [LARGE SCALE GENOMIC DNA]</scope>
    <source>
        <tissue evidence="1">Whole</tissue>
    </source>
</reference>
<gene>
    <name evidence="1" type="ORF">RF55_18745</name>
</gene>
<comment type="caution">
    <text evidence="1">The sequence shown here is derived from an EMBL/GenBank/DDBJ whole genome shotgun (WGS) entry which is preliminary data.</text>
</comment>
<dbReference type="OrthoDB" id="7555209at2759"/>
<dbReference type="EMBL" id="LBMM01017868">
    <property type="protein sequence ID" value="KMQ83944.1"/>
    <property type="molecule type" value="Genomic_DNA"/>
</dbReference>
<accession>A0A0J7K0W4</accession>
<dbReference type="GO" id="GO:0003964">
    <property type="term" value="F:RNA-directed DNA polymerase activity"/>
    <property type="evidence" value="ECO:0007669"/>
    <property type="project" value="UniProtKB-KW"/>
</dbReference>
<evidence type="ECO:0000313" key="1">
    <source>
        <dbReference type="EMBL" id="KMQ83944.1"/>
    </source>
</evidence>
<dbReference type="Proteomes" id="UP000036403">
    <property type="component" value="Unassembled WGS sequence"/>
</dbReference>
<evidence type="ECO:0000313" key="2">
    <source>
        <dbReference type="Proteomes" id="UP000036403"/>
    </source>
</evidence>
<name>A0A0J7K0W4_LASNI</name>
<keyword evidence="1" id="KW-0808">Transferase</keyword>
<proteinExistence type="predicted"/>
<sequence length="102" mass="11920">MPNLRGPDERRRRLFANVISSILLYGAPVWRDELVTSKLQVVLGRLERSVAQRTISAYRTVSSNAAMLLARIPPLRFMAPMRKRMYMWLKRFKEEENAVLSK</sequence>
<protein>
    <submittedName>
        <fullName evidence="1">Reverse transcriptase</fullName>
    </submittedName>
</protein>